<evidence type="ECO:0000313" key="3">
    <source>
        <dbReference type="EMBL" id="TVT40273.1"/>
    </source>
</evidence>
<evidence type="ECO:0000259" key="2">
    <source>
        <dbReference type="PROSITE" id="PS51704"/>
    </source>
</evidence>
<accession>A0A558BUY0</accession>
<dbReference type="Pfam" id="PF03009">
    <property type="entry name" value="GDPD"/>
    <property type="match status" value="1"/>
</dbReference>
<dbReference type="InterPro" id="IPR017946">
    <property type="entry name" value="PLC-like_Pdiesterase_TIM-brl"/>
</dbReference>
<evidence type="ECO:0000313" key="4">
    <source>
        <dbReference type="Proteomes" id="UP000317624"/>
    </source>
</evidence>
<comment type="caution">
    <text evidence="3">The sequence shown here is derived from an EMBL/GenBank/DDBJ whole genome shotgun (WGS) entry which is preliminary data.</text>
</comment>
<dbReference type="GO" id="GO:0008081">
    <property type="term" value="F:phosphoric diester hydrolase activity"/>
    <property type="evidence" value="ECO:0007669"/>
    <property type="project" value="InterPro"/>
</dbReference>
<dbReference type="PROSITE" id="PS51704">
    <property type="entry name" value="GP_PDE"/>
    <property type="match status" value="1"/>
</dbReference>
<feature type="chain" id="PRO_5021919116" evidence="1">
    <location>
        <begin position="31"/>
        <end position="303"/>
    </location>
</feature>
<sequence length="303" mass="33978">MTISLTSCILISSVKYLAFLALLTVSAAQAQQRPLDIQGHRGCRGLMPENTIPAMRRALDLGVTTLEMDAAISQDGQVLLSHDPYLNADFAYRPDGQPLTKEEGKALRLYSLPYAEIRRYDVGSHGNPKFPQQQKLLTYKPLLAEVIDSAEAYAKRTHRPAPYYNIETKTTPAGDGLNHPAPEEFVRLLLAVVKAKGIQDRVIIQSFDPRTLNVVHRTQRRLRTALLVENQDGLEKNLQRLSFRPSIYSPHYKLVTPDLVQACHQQRMQVIPWTVNTPAEAAQLLQQQVDGLITDYPDLVPGH</sequence>
<dbReference type="AlphaFoldDB" id="A0A558BUY0"/>
<feature type="signal peptide" evidence="1">
    <location>
        <begin position="1"/>
        <end position="30"/>
    </location>
</feature>
<gene>
    <name evidence="3" type="ORF">FNT36_12380</name>
</gene>
<dbReference type="PANTHER" id="PTHR46211">
    <property type="entry name" value="GLYCEROPHOSPHORYL DIESTER PHOSPHODIESTERASE"/>
    <property type="match status" value="1"/>
</dbReference>
<feature type="domain" description="GP-PDE" evidence="2">
    <location>
        <begin position="35"/>
        <end position="303"/>
    </location>
</feature>
<dbReference type="Proteomes" id="UP000317624">
    <property type="component" value="Unassembled WGS sequence"/>
</dbReference>
<dbReference type="OrthoDB" id="5241788at2"/>
<dbReference type="InterPro" id="IPR030395">
    <property type="entry name" value="GP_PDE_dom"/>
</dbReference>
<reference evidence="3 4" key="1">
    <citation type="submission" date="2019-07" db="EMBL/GenBank/DDBJ databases">
        <title>Hymenobacter sp. straun FUR1 Genome sequencing and assembly.</title>
        <authorList>
            <person name="Chhetri G."/>
        </authorList>
    </citation>
    <scope>NUCLEOTIDE SEQUENCE [LARGE SCALE GENOMIC DNA]</scope>
    <source>
        <strain evidence="3 4">Fur1</strain>
    </source>
</reference>
<evidence type="ECO:0000256" key="1">
    <source>
        <dbReference type="SAM" id="SignalP"/>
    </source>
</evidence>
<dbReference type="SUPFAM" id="SSF51695">
    <property type="entry name" value="PLC-like phosphodiesterases"/>
    <property type="match status" value="1"/>
</dbReference>
<dbReference type="PANTHER" id="PTHR46211:SF14">
    <property type="entry name" value="GLYCEROPHOSPHODIESTER PHOSPHODIESTERASE"/>
    <property type="match status" value="1"/>
</dbReference>
<name>A0A558BUY0_9BACT</name>
<protein>
    <submittedName>
        <fullName evidence="3">Glycerophosphodiester phosphodiesterase</fullName>
    </submittedName>
</protein>
<dbReference type="Gene3D" id="3.20.20.190">
    <property type="entry name" value="Phosphatidylinositol (PI) phosphodiesterase"/>
    <property type="match status" value="1"/>
</dbReference>
<keyword evidence="1" id="KW-0732">Signal</keyword>
<organism evidence="3 4">
    <name type="scientific">Hymenobacter setariae</name>
    <dbReference type="NCBI Taxonomy" id="2594794"/>
    <lineage>
        <taxon>Bacteria</taxon>
        <taxon>Pseudomonadati</taxon>
        <taxon>Bacteroidota</taxon>
        <taxon>Cytophagia</taxon>
        <taxon>Cytophagales</taxon>
        <taxon>Hymenobacteraceae</taxon>
        <taxon>Hymenobacter</taxon>
    </lineage>
</organism>
<keyword evidence="4" id="KW-1185">Reference proteome</keyword>
<proteinExistence type="predicted"/>
<dbReference type="GO" id="GO:0006629">
    <property type="term" value="P:lipid metabolic process"/>
    <property type="evidence" value="ECO:0007669"/>
    <property type="project" value="InterPro"/>
</dbReference>
<dbReference type="EMBL" id="VMRJ01000003">
    <property type="protein sequence ID" value="TVT40273.1"/>
    <property type="molecule type" value="Genomic_DNA"/>
</dbReference>